<dbReference type="Pfam" id="PF01026">
    <property type="entry name" value="TatD_DNase"/>
    <property type="match status" value="1"/>
</dbReference>
<feature type="binding site" evidence="5">
    <location>
        <position position="106"/>
    </location>
    <ligand>
        <name>a divalent metal cation</name>
        <dbReference type="ChEBI" id="CHEBI:60240"/>
        <label>1</label>
    </ligand>
</feature>
<feature type="binding site" evidence="5">
    <location>
        <position position="7"/>
    </location>
    <ligand>
        <name>a divalent metal cation</name>
        <dbReference type="ChEBI" id="CHEBI:60240"/>
        <label>1</label>
    </ligand>
</feature>
<dbReference type="EMBL" id="JACVVK020000005">
    <property type="protein sequence ID" value="KAK7506955.1"/>
    <property type="molecule type" value="Genomic_DNA"/>
</dbReference>
<feature type="binding site" evidence="5">
    <location>
        <position position="217"/>
    </location>
    <ligand>
        <name>a divalent metal cation</name>
        <dbReference type="ChEBI" id="CHEBI:60240"/>
        <label>1</label>
    </ligand>
</feature>
<evidence type="ECO:0000313" key="6">
    <source>
        <dbReference type="EMBL" id="KAK7506955.1"/>
    </source>
</evidence>
<evidence type="ECO:0000256" key="4">
    <source>
        <dbReference type="ARBA" id="ARBA00093287"/>
    </source>
</evidence>
<feature type="binding site" evidence="5">
    <location>
        <position position="9"/>
    </location>
    <ligand>
        <name>a divalent metal cation</name>
        <dbReference type="ChEBI" id="CHEBI:60240"/>
        <label>1</label>
    </ligand>
</feature>
<dbReference type="PROSITE" id="PS01091">
    <property type="entry name" value="TATD_3"/>
    <property type="match status" value="1"/>
</dbReference>
<dbReference type="SUPFAM" id="SSF51556">
    <property type="entry name" value="Metallo-dependent hydrolases"/>
    <property type="match status" value="1"/>
</dbReference>
<keyword evidence="7" id="KW-1185">Reference proteome</keyword>
<dbReference type="PANTHER" id="PTHR46317:SF1">
    <property type="entry name" value="HYDROLASE, TATD FAMILY"/>
    <property type="match status" value="1"/>
</dbReference>
<accession>A0ABD0M5Z7</accession>
<dbReference type="InterPro" id="IPR032466">
    <property type="entry name" value="Metal_Hydrolase"/>
</dbReference>
<sequence length="273" mass="29911">MATVDVHAHLSDHAFEHDIDDVISKAKEAGVAAALVVSESLSDFPLVLGLADRHPDFVLPCLGLHPVQPDSEAVDSFGQRSVTIKDYEEAEAVLEEHHHRLAAIGEIGLDFTPRVCRTPEEKEAQREVFSRQIKLAQKYDLPVNVHSRSAGIHAINLLKELGATKVLLHAFDGKASSALTGVESGFFFSVPASICRSPQKQKLVSRLPMSNLLLETDSPALAPEKMERNVPANISISCEHVAQIKKMSISEVKEITTQNAIRLFPTLAKLVHR</sequence>
<dbReference type="InterPro" id="IPR001130">
    <property type="entry name" value="TatD-like"/>
</dbReference>
<dbReference type="PIRSF" id="PIRSF005902">
    <property type="entry name" value="DNase_TatD"/>
    <property type="match status" value="1"/>
</dbReference>
<feature type="binding site" evidence="5">
    <location>
        <position position="169"/>
    </location>
    <ligand>
        <name>a divalent metal cation</name>
        <dbReference type="ChEBI" id="CHEBI:60240"/>
        <label>2</label>
    </ligand>
</feature>
<protein>
    <submittedName>
        <fullName evidence="6">Uncharacterized protein</fullName>
    </submittedName>
</protein>
<comment type="function">
    <text evidence="4">Exhibits 3'-exonuclease activities and apurinic/apyrimidinic (AP) endonuclease (in vitro). Show preferential AP endonuclease activity on double-stranded DNA substrates and 3'- exonuclease activity on single-stranded DNA.</text>
</comment>
<reference evidence="6 7" key="1">
    <citation type="journal article" date="2023" name="Sci. Data">
        <title>Genome assembly of the Korean intertidal mud-creeper Batillaria attramentaria.</title>
        <authorList>
            <person name="Patra A.K."/>
            <person name="Ho P.T."/>
            <person name="Jun S."/>
            <person name="Lee S.J."/>
            <person name="Kim Y."/>
            <person name="Won Y.J."/>
        </authorList>
    </citation>
    <scope>NUCLEOTIDE SEQUENCE [LARGE SCALE GENOMIC DNA]</scope>
    <source>
        <strain evidence="6">Wonlab-2016</strain>
    </source>
</reference>
<dbReference type="InterPro" id="IPR018228">
    <property type="entry name" value="DNase_TatD-rel_CS"/>
</dbReference>
<dbReference type="AlphaFoldDB" id="A0ABD0M5Z7"/>
<dbReference type="PANTHER" id="PTHR46317">
    <property type="entry name" value="HYDROLASE OF PHP SUPERFAMILY-RELATED PROTEIN"/>
    <property type="match status" value="1"/>
</dbReference>
<evidence type="ECO:0000313" key="7">
    <source>
        <dbReference type="Proteomes" id="UP001519460"/>
    </source>
</evidence>
<dbReference type="Gene3D" id="3.20.20.140">
    <property type="entry name" value="Metal-dependent hydrolases"/>
    <property type="match status" value="1"/>
</dbReference>
<feature type="binding site" evidence="5">
    <location>
        <position position="146"/>
    </location>
    <ligand>
        <name>a divalent metal cation</name>
        <dbReference type="ChEBI" id="CHEBI:60240"/>
        <label>2</label>
    </ligand>
</feature>
<comment type="similarity">
    <text evidence="1">Belongs to the metallo-dependent hydrolases superfamily. TatD-type hydrolase family.</text>
</comment>
<keyword evidence="2 5" id="KW-0479">Metal-binding</keyword>
<dbReference type="Proteomes" id="UP001519460">
    <property type="component" value="Unassembled WGS sequence"/>
</dbReference>
<gene>
    <name evidence="6" type="ORF">BaRGS_00001806</name>
</gene>
<comment type="caution">
    <text evidence="6">The sequence shown here is derived from an EMBL/GenBank/DDBJ whole genome shotgun (WGS) entry which is preliminary data.</text>
</comment>
<name>A0ABD0M5Z7_9CAEN</name>
<proteinExistence type="inferred from homology"/>
<evidence type="ECO:0000256" key="1">
    <source>
        <dbReference type="ARBA" id="ARBA00009275"/>
    </source>
</evidence>
<dbReference type="GO" id="GO:0016787">
    <property type="term" value="F:hydrolase activity"/>
    <property type="evidence" value="ECO:0007669"/>
    <property type="project" value="UniProtKB-KW"/>
</dbReference>
<evidence type="ECO:0000256" key="2">
    <source>
        <dbReference type="ARBA" id="ARBA00022723"/>
    </source>
</evidence>
<dbReference type="CDD" id="cd01310">
    <property type="entry name" value="TatD_DNAse"/>
    <property type="match status" value="1"/>
</dbReference>
<organism evidence="6 7">
    <name type="scientific">Batillaria attramentaria</name>
    <dbReference type="NCBI Taxonomy" id="370345"/>
    <lineage>
        <taxon>Eukaryota</taxon>
        <taxon>Metazoa</taxon>
        <taxon>Spiralia</taxon>
        <taxon>Lophotrochozoa</taxon>
        <taxon>Mollusca</taxon>
        <taxon>Gastropoda</taxon>
        <taxon>Caenogastropoda</taxon>
        <taxon>Sorbeoconcha</taxon>
        <taxon>Cerithioidea</taxon>
        <taxon>Batillariidae</taxon>
        <taxon>Batillaria</taxon>
    </lineage>
</organism>
<dbReference type="GO" id="GO:0046872">
    <property type="term" value="F:metal ion binding"/>
    <property type="evidence" value="ECO:0007669"/>
    <property type="project" value="UniProtKB-KW"/>
</dbReference>
<keyword evidence="3" id="KW-0378">Hydrolase</keyword>
<evidence type="ECO:0000256" key="3">
    <source>
        <dbReference type="ARBA" id="ARBA00022801"/>
    </source>
</evidence>
<evidence type="ECO:0000256" key="5">
    <source>
        <dbReference type="PIRSR" id="PIRSR005902-1"/>
    </source>
</evidence>